<gene>
    <name evidence="9" type="ORF">LSH36_147g01001</name>
</gene>
<dbReference type="Proteomes" id="UP001208570">
    <property type="component" value="Unassembled WGS sequence"/>
</dbReference>
<dbReference type="PANTHER" id="PTHR16515">
    <property type="entry name" value="PR DOMAIN ZINC FINGER PROTEIN"/>
    <property type="match status" value="1"/>
</dbReference>
<organism evidence="9 10">
    <name type="scientific">Paralvinella palmiformis</name>
    <dbReference type="NCBI Taxonomy" id="53620"/>
    <lineage>
        <taxon>Eukaryota</taxon>
        <taxon>Metazoa</taxon>
        <taxon>Spiralia</taxon>
        <taxon>Lophotrochozoa</taxon>
        <taxon>Annelida</taxon>
        <taxon>Polychaeta</taxon>
        <taxon>Sedentaria</taxon>
        <taxon>Canalipalpata</taxon>
        <taxon>Terebellida</taxon>
        <taxon>Terebelliformia</taxon>
        <taxon>Alvinellidae</taxon>
        <taxon>Paralvinella</taxon>
    </lineage>
</organism>
<feature type="domain" description="C2H2-type" evidence="8">
    <location>
        <begin position="51"/>
        <end position="80"/>
    </location>
</feature>
<keyword evidence="5" id="KW-0862">Zinc</keyword>
<protein>
    <recommendedName>
        <fullName evidence="8">C2H2-type domain-containing protein</fullName>
    </recommendedName>
</protein>
<dbReference type="PROSITE" id="PS00028">
    <property type="entry name" value="ZINC_FINGER_C2H2_1"/>
    <property type="match status" value="3"/>
</dbReference>
<dbReference type="AlphaFoldDB" id="A0AAD9JVD5"/>
<keyword evidence="10" id="KW-1185">Reference proteome</keyword>
<reference evidence="9" key="1">
    <citation type="journal article" date="2023" name="Mol. Biol. Evol.">
        <title>Third-Generation Sequencing Reveals the Adaptive Role of the Epigenome in Three Deep-Sea Polychaetes.</title>
        <authorList>
            <person name="Perez M."/>
            <person name="Aroh O."/>
            <person name="Sun Y."/>
            <person name="Lan Y."/>
            <person name="Juniper S.K."/>
            <person name="Young C.R."/>
            <person name="Angers B."/>
            <person name="Qian P.Y."/>
        </authorList>
    </citation>
    <scope>NUCLEOTIDE SEQUENCE</scope>
    <source>
        <strain evidence="9">P08H-3</strain>
    </source>
</reference>
<feature type="domain" description="C2H2-type" evidence="8">
    <location>
        <begin position="23"/>
        <end position="50"/>
    </location>
</feature>
<sequence length="152" mass="17906">MGKPYSGNANYSRCRWPRQGKFYHCPYCDKTYSGTNALEAHVSYHTGLKLYSCDACNKCFADRSCWRRHMGIENVRGKWPRYDNFYFCPQCGQKFSSTSHLKGHMSKHTGVKEFICRLCSKEYAYKYQLKKHLSDVHAISIPPTRIRRYHLN</sequence>
<dbReference type="GO" id="GO:0008270">
    <property type="term" value="F:zinc ion binding"/>
    <property type="evidence" value="ECO:0007669"/>
    <property type="project" value="UniProtKB-KW"/>
</dbReference>
<dbReference type="GO" id="GO:0005634">
    <property type="term" value="C:nucleus"/>
    <property type="evidence" value="ECO:0007669"/>
    <property type="project" value="UniProtKB-SubCell"/>
</dbReference>
<dbReference type="InterPro" id="IPR050331">
    <property type="entry name" value="Zinc_finger"/>
</dbReference>
<dbReference type="SMART" id="SM00355">
    <property type="entry name" value="ZnF_C2H2"/>
    <property type="match status" value="4"/>
</dbReference>
<comment type="caution">
    <text evidence="9">The sequence shown here is derived from an EMBL/GenBank/DDBJ whole genome shotgun (WGS) entry which is preliminary data.</text>
</comment>
<dbReference type="EMBL" id="JAODUP010000147">
    <property type="protein sequence ID" value="KAK2159719.1"/>
    <property type="molecule type" value="Genomic_DNA"/>
</dbReference>
<keyword evidence="3" id="KW-0677">Repeat</keyword>
<keyword evidence="4 7" id="KW-0863">Zinc-finger</keyword>
<dbReference type="Pfam" id="PF00096">
    <property type="entry name" value="zf-C2H2"/>
    <property type="match status" value="4"/>
</dbReference>
<dbReference type="FunFam" id="3.30.160.60:FF:000446">
    <property type="entry name" value="Zinc finger protein"/>
    <property type="match status" value="2"/>
</dbReference>
<dbReference type="PROSITE" id="PS50157">
    <property type="entry name" value="ZINC_FINGER_C2H2_2"/>
    <property type="match status" value="4"/>
</dbReference>
<keyword evidence="2" id="KW-0479">Metal-binding</keyword>
<dbReference type="PANTHER" id="PTHR16515:SF66">
    <property type="entry name" value="C2H2-TYPE DOMAIN-CONTAINING PROTEIN"/>
    <property type="match status" value="1"/>
</dbReference>
<evidence type="ECO:0000256" key="7">
    <source>
        <dbReference type="PROSITE-ProRule" id="PRU00042"/>
    </source>
</evidence>
<proteinExistence type="predicted"/>
<dbReference type="SUPFAM" id="SSF57667">
    <property type="entry name" value="beta-beta-alpha zinc fingers"/>
    <property type="match status" value="2"/>
</dbReference>
<dbReference type="InterPro" id="IPR013087">
    <property type="entry name" value="Znf_C2H2_type"/>
</dbReference>
<evidence type="ECO:0000256" key="6">
    <source>
        <dbReference type="ARBA" id="ARBA00023242"/>
    </source>
</evidence>
<keyword evidence="6" id="KW-0539">Nucleus</keyword>
<dbReference type="Gene3D" id="3.30.160.60">
    <property type="entry name" value="Classic Zinc Finger"/>
    <property type="match status" value="4"/>
</dbReference>
<accession>A0AAD9JVD5</accession>
<evidence type="ECO:0000256" key="3">
    <source>
        <dbReference type="ARBA" id="ARBA00022737"/>
    </source>
</evidence>
<evidence type="ECO:0000313" key="9">
    <source>
        <dbReference type="EMBL" id="KAK2159719.1"/>
    </source>
</evidence>
<evidence type="ECO:0000256" key="1">
    <source>
        <dbReference type="ARBA" id="ARBA00004123"/>
    </source>
</evidence>
<evidence type="ECO:0000256" key="2">
    <source>
        <dbReference type="ARBA" id="ARBA00022723"/>
    </source>
</evidence>
<evidence type="ECO:0000256" key="5">
    <source>
        <dbReference type="ARBA" id="ARBA00022833"/>
    </source>
</evidence>
<comment type="subcellular location">
    <subcellularLocation>
        <location evidence="1">Nucleus</location>
    </subcellularLocation>
</comment>
<name>A0AAD9JVD5_9ANNE</name>
<evidence type="ECO:0000313" key="10">
    <source>
        <dbReference type="Proteomes" id="UP001208570"/>
    </source>
</evidence>
<dbReference type="InterPro" id="IPR036236">
    <property type="entry name" value="Znf_C2H2_sf"/>
</dbReference>
<evidence type="ECO:0000259" key="8">
    <source>
        <dbReference type="PROSITE" id="PS50157"/>
    </source>
</evidence>
<dbReference type="GO" id="GO:0010468">
    <property type="term" value="P:regulation of gene expression"/>
    <property type="evidence" value="ECO:0007669"/>
    <property type="project" value="TreeGrafter"/>
</dbReference>
<feature type="domain" description="C2H2-type" evidence="8">
    <location>
        <begin position="86"/>
        <end position="113"/>
    </location>
</feature>
<feature type="domain" description="C2H2-type" evidence="8">
    <location>
        <begin position="114"/>
        <end position="142"/>
    </location>
</feature>
<evidence type="ECO:0000256" key="4">
    <source>
        <dbReference type="ARBA" id="ARBA00022771"/>
    </source>
</evidence>